<comment type="caution">
    <text evidence="2">The sequence shown here is derived from an EMBL/GenBank/DDBJ whole genome shotgun (WGS) entry which is preliminary data.</text>
</comment>
<accession>A0AAV4QJI5</accession>
<name>A0AAV4QJI5_CAEEX</name>
<dbReference type="EMBL" id="BPLR01006259">
    <property type="protein sequence ID" value="GIY08511.1"/>
    <property type="molecule type" value="Genomic_DNA"/>
</dbReference>
<proteinExistence type="predicted"/>
<sequence>MVQNISENVKEFGGSRVLNPLDLNKLQRMYDLLISRINLWIAFSLSVLCGILWLRLTLCIRVIAIIADESKSDIQGLLIIGFGLFRGTFMILIELLLCPVSTDTGNEGVLKIEMLAVTVKKTLQLSKN</sequence>
<gene>
    <name evidence="2" type="primary">AVEN_165720_1</name>
    <name evidence="2" type="ORF">CEXT_421791</name>
</gene>
<keyword evidence="1" id="KW-1133">Transmembrane helix</keyword>
<evidence type="ECO:0000313" key="3">
    <source>
        <dbReference type="Proteomes" id="UP001054945"/>
    </source>
</evidence>
<keyword evidence="1" id="KW-0472">Membrane</keyword>
<organism evidence="2 3">
    <name type="scientific">Caerostris extrusa</name>
    <name type="common">Bark spider</name>
    <name type="synonym">Caerostris bankana</name>
    <dbReference type="NCBI Taxonomy" id="172846"/>
    <lineage>
        <taxon>Eukaryota</taxon>
        <taxon>Metazoa</taxon>
        <taxon>Ecdysozoa</taxon>
        <taxon>Arthropoda</taxon>
        <taxon>Chelicerata</taxon>
        <taxon>Arachnida</taxon>
        <taxon>Araneae</taxon>
        <taxon>Araneomorphae</taxon>
        <taxon>Entelegynae</taxon>
        <taxon>Araneoidea</taxon>
        <taxon>Araneidae</taxon>
        <taxon>Caerostris</taxon>
    </lineage>
</organism>
<evidence type="ECO:0000313" key="2">
    <source>
        <dbReference type="EMBL" id="GIY08511.1"/>
    </source>
</evidence>
<reference evidence="2 3" key="1">
    <citation type="submission" date="2021-06" db="EMBL/GenBank/DDBJ databases">
        <title>Caerostris extrusa draft genome.</title>
        <authorList>
            <person name="Kono N."/>
            <person name="Arakawa K."/>
        </authorList>
    </citation>
    <scope>NUCLEOTIDE SEQUENCE [LARGE SCALE GENOMIC DNA]</scope>
</reference>
<dbReference type="Proteomes" id="UP001054945">
    <property type="component" value="Unassembled WGS sequence"/>
</dbReference>
<keyword evidence="1" id="KW-0812">Transmembrane</keyword>
<evidence type="ECO:0000256" key="1">
    <source>
        <dbReference type="SAM" id="Phobius"/>
    </source>
</evidence>
<feature type="transmembrane region" description="Helical" evidence="1">
    <location>
        <begin position="39"/>
        <end position="64"/>
    </location>
</feature>
<keyword evidence="3" id="KW-1185">Reference proteome</keyword>
<feature type="transmembrane region" description="Helical" evidence="1">
    <location>
        <begin position="76"/>
        <end position="97"/>
    </location>
</feature>
<dbReference type="AlphaFoldDB" id="A0AAV4QJI5"/>
<protein>
    <submittedName>
        <fullName evidence="2">Uncharacterized protein</fullName>
    </submittedName>
</protein>